<protein>
    <submittedName>
        <fullName evidence="2">Uncharacterized protein</fullName>
    </submittedName>
</protein>
<feature type="compositionally biased region" description="Basic and acidic residues" evidence="1">
    <location>
        <begin position="31"/>
        <end position="41"/>
    </location>
</feature>
<sequence>MKGNAPVDMFIVAQRRERNKSVLWPSLNAHLDQENTRDQNRKDKKNPRENCVIFVYSQQHMNMDEAKRTVAEFDARERPVHRIGTNYRDNDADETMALIKRRGQRGRCVAPGMRPRPQRLLCAKRSRS</sequence>
<feature type="non-terminal residue" evidence="2">
    <location>
        <position position="128"/>
    </location>
</feature>
<evidence type="ECO:0000313" key="3">
    <source>
        <dbReference type="Proteomes" id="UP000837857"/>
    </source>
</evidence>
<evidence type="ECO:0000256" key="1">
    <source>
        <dbReference type="SAM" id="MobiDB-lite"/>
    </source>
</evidence>
<proteinExistence type="predicted"/>
<name>A0ABN8IDN6_9NEOP</name>
<dbReference type="EMBL" id="OW152834">
    <property type="protein sequence ID" value="CAH2055684.1"/>
    <property type="molecule type" value="Genomic_DNA"/>
</dbReference>
<dbReference type="Proteomes" id="UP000837857">
    <property type="component" value="Chromosome 22"/>
</dbReference>
<organism evidence="2 3">
    <name type="scientific">Iphiclides podalirius</name>
    <name type="common">scarce swallowtail</name>
    <dbReference type="NCBI Taxonomy" id="110791"/>
    <lineage>
        <taxon>Eukaryota</taxon>
        <taxon>Metazoa</taxon>
        <taxon>Ecdysozoa</taxon>
        <taxon>Arthropoda</taxon>
        <taxon>Hexapoda</taxon>
        <taxon>Insecta</taxon>
        <taxon>Pterygota</taxon>
        <taxon>Neoptera</taxon>
        <taxon>Endopterygota</taxon>
        <taxon>Lepidoptera</taxon>
        <taxon>Glossata</taxon>
        <taxon>Ditrysia</taxon>
        <taxon>Papilionoidea</taxon>
        <taxon>Papilionidae</taxon>
        <taxon>Papilioninae</taxon>
        <taxon>Iphiclides</taxon>
    </lineage>
</organism>
<reference evidence="2" key="1">
    <citation type="submission" date="2022-03" db="EMBL/GenBank/DDBJ databases">
        <authorList>
            <person name="Martin H S."/>
        </authorList>
    </citation>
    <scope>NUCLEOTIDE SEQUENCE</scope>
</reference>
<feature type="region of interest" description="Disordered" evidence="1">
    <location>
        <begin position="24"/>
        <end position="48"/>
    </location>
</feature>
<keyword evidence="3" id="KW-1185">Reference proteome</keyword>
<accession>A0ABN8IDN6</accession>
<evidence type="ECO:0000313" key="2">
    <source>
        <dbReference type="EMBL" id="CAH2055684.1"/>
    </source>
</evidence>
<gene>
    <name evidence="2" type="ORF">IPOD504_LOCUS9010</name>
</gene>